<evidence type="ECO:0000256" key="1">
    <source>
        <dbReference type="ARBA" id="ARBA00004123"/>
    </source>
</evidence>
<dbReference type="RefSeq" id="XP_058340874.1">
    <property type="nucleotide sequence ID" value="XM_058488404.1"/>
</dbReference>
<feature type="compositionally biased region" description="Low complexity" evidence="7">
    <location>
        <begin position="211"/>
        <end position="224"/>
    </location>
</feature>
<feature type="domain" description="GATA-type" evidence="8">
    <location>
        <begin position="162"/>
        <end position="216"/>
    </location>
</feature>
<feature type="region of interest" description="Disordered" evidence="7">
    <location>
        <begin position="361"/>
        <end position="390"/>
    </location>
</feature>
<dbReference type="InterPro" id="IPR039355">
    <property type="entry name" value="Transcription_factor_GATA"/>
</dbReference>
<feature type="region of interest" description="Disordered" evidence="7">
    <location>
        <begin position="31"/>
        <end position="51"/>
    </location>
</feature>
<evidence type="ECO:0000256" key="7">
    <source>
        <dbReference type="SAM" id="MobiDB-lite"/>
    </source>
</evidence>
<feature type="domain" description="GATA-type" evidence="8">
    <location>
        <begin position="253"/>
        <end position="310"/>
    </location>
</feature>
<feature type="compositionally biased region" description="Basic and acidic residues" evidence="7">
    <location>
        <begin position="230"/>
        <end position="239"/>
    </location>
</feature>
<dbReference type="InterPro" id="IPR000679">
    <property type="entry name" value="Znf_GATA"/>
</dbReference>
<comment type="caution">
    <text evidence="9">The sequence shown here is derived from an EMBL/GenBank/DDBJ whole genome shotgun (WGS) entry which is preliminary data.</text>
</comment>
<keyword evidence="5" id="KW-0539">Nucleus</keyword>
<feature type="compositionally biased region" description="Low complexity" evidence="7">
    <location>
        <begin position="115"/>
        <end position="147"/>
    </location>
</feature>
<keyword evidence="4" id="KW-0862">Zinc</keyword>
<organism evidence="9 10">
    <name type="scientific">Lichtheimia ornata</name>
    <dbReference type="NCBI Taxonomy" id="688661"/>
    <lineage>
        <taxon>Eukaryota</taxon>
        <taxon>Fungi</taxon>
        <taxon>Fungi incertae sedis</taxon>
        <taxon>Mucoromycota</taxon>
        <taxon>Mucoromycotina</taxon>
        <taxon>Mucoromycetes</taxon>
        <taxon>Mucorales</taxon>
        <taxon>Lichtheimiaceae</taxon>
        <taxon>Lichtheimia</taxon>
    </lineage>
</organism>
<dbReference type="GeneID" id="83215808"/>
<dbReference type="GO" id="GO:0008270">
    <property type="term" value="F:zinc ion binding"/>
    <property type="evidence" value="ECO:0007669"/>
    <property type="project" value="UniProtKB-KW"/>
</dbReference>
<evidence type="ECO:0000256" key="6">
    <source>
        <dbReference type="PROSITE-ProRule" id="PRU00094"/>
    </source>
</evidence>
<dbReference type="PROSITE" id="PS50114">
    <property type="entry name" value="GATA_ZN_FINGER_2"/>
    <property type="match status" value="2"/>
</dbReference>
<dbReference type="PANTHER" id="PTHR10071">
    <property type="entry name" value="TRANSCRIPTION FACTOR GATA FAMILY MEMBER"/>
    <property type="match status" value="1"/>
</dbReference>
<dbReference type="SUPFAM" id="SSF57716">
    <property type="entry name" value="Glucocorticoid receptor-like (DNA-binding domain)"/>
    <property type="match status" value="2"/>
</dbReference>
<sequence length="390" mass="43554">MSTTPIDYVHADKMSLLQHQLPSPSEDCTQTFSFPSPTSSNASSIDSGSSPNTSMFFDPNAFQNLPMSVLQSITALYQPTEELAHSPVVAQPMSTTPYFDDMAMMVPATPPLLPPSSSAINTTPSTFESTPPPLASSATATATTPTTHQQHQQQEKPKNSRTPRQLECYNCHVTKTPLWRRTPDRAHSLCNACGLYYKQYGNHRPLHIRQKQSSSSAGAASSTGSKKRSHGDANIHKKQDDNDFGLLQKFLQQENSQQCANCYQTTTPLWRKNELGESVCNACGLYQKHHNKSRPLDAMQQQQQQQCKRRRPLLPSEDDDNTDSRFRELLDRMNPEQMQSFLVILERRCALLRSMLSGEEQLAHHHHHHQPPTPASSLASSPHHQPSSSC</sequence>
<dbReference type="PRINTS" id="PR00619">
    <property type="entry name" value="GATAZNFINGER"/>
</dbReference>
<name>A0AAD7V1J9_9FUNG</name>
<dbReference type="Gene3D" id="3.30.50.10">
    <property type="entry name" value="Erythroid Transcription Factor GATA-1, subunit A"/>
    <property type="match status" value="2"/>
</dbReference>
<feature type="compositionally biased region" description="Low complexity" evidence="7">
    <location>
        <begin position="375"/>
        <end position="390"/>
    </location>
</feature>
<dbReference type="Pfam" id="PF00320">
    <property type="entry name" value="GATA"/>
    <property type="match status" value="2"/>
</dbReference>
<evidence type="ECO:0000256" key="4">
    <source>
        <dbReference type="ARBA" id="ARBA00022833"/>
    </source>
</evidence>
<dbReference type="SMART" id="SM00401">
    <property type="entry name" value="ZnF_GATA"/>
    <property type="match status" value="2"/>
</dbReference>
<gene>
    <name evidence="9" type="ORF">O0I10_008401</name>
</gene>
<protein>
    <recommendedName>
        <fullName evidence="8">GATA-type domain-containing protein</fullName>
    </recommendedName>
</protein>
<keyword evidence="10" id="KW-1185">Reference proteome</keyword>
<feature type="compositionally biased region" description="Low complexity" evidence="7">
    <location>
        <begin position="31"/>
        <end position="50"/>
    </location>
</feature>
<evidence type="ECO:0000256" key="3">
    <source>
        <dbReference type="ARBA" id="ARBA00022771"/>
    </source>
</evidence>
<dbReference type="Proteomes" id="UP001234581">
    <property type="component" value="Unassembled WGS sequence"/>
</dbReference>
<dbReference type="CDD" id="cd00202">
    <property type="entry name" value="ZnF_GATA"/>
    <property type="match status" value="2"/>
</dbReference>
<dbReference type="InterPro" id="IPR013088">
    <property type="entry name" value="Znf_NHR/GATA"/>
</dbReference>
<dbReference type="GO" id="GO:0045944">
    <property type="term" value="P:positive regulation of transcription by RNA polymerase II"/>
    <property type="evidence" value="ECO:0007669"/>
    <property type="project" value="TreeGrafter"/>
</dbReference>
<feature type="region of interest" description="Disordered" evidence="7">
    <location>
        <begin position="294"/>
        <end position="323"/>
    </location>
</feature>
<dbReference type="GO" id="GO:0000981">
    <property type="term" value="F:DNA-binding transcription factor activity, RNA polymerase II-specific"/>
    <property type="evidence" value="ECO:0007669"/>
    <property type="project" value="TreeGrafter"/>
</dbReference>
<dbReference type="PANTHER" id="PTHR10071:SF281">
    <property type="entry name" value="BOX A-BINDING FACTOR-RELATED"/>
    <property type="match status" value="1"/>
</dbReference>
<dbReference type="EMBL" id="JARTCD010000044">
    <property type="protein sequence ID" value="KAJ8655961.1"/>
    <property type="molecule type" value="Genomic_DNA"/>
</dbReference>
<reference evidence="9 10" key="1">
    <citation type="submission" date="2023-03" db="EMBL/GenBank/DDBJ databases">
        <title>Genome sequence of Lichtheimia ornata CBS 291.66.</title>
        <authorList>
            <person name="Mohabir J.T."/>
            <person name="Shea T.P."/>
            <person name="Kurbessoian T."/>
            <person name="Berby B."/>
            <person name="Fontaine J."/>
            <person name="Livny J."/>
            <person name="Gnirke A."/>
            <person name="Stajich J.E."/>
            <person name="Cuomo C.A."/>
        </authorList>
    </citation>
    <scope>NUCLEOTIDE SEQUENCE [LARGE SCALE GENOMIC DNA]</scope>
    <source>
        <strain evidence="9">CBS 291.66</strain>
    </source>
</reference>
<dbReference type="GO" id="GO:0005634">
    <property type="term" value="C:nucleus"/>
    <property type="evidence" value="ECO:0007669"/>
    <property type="project" value="UniProtKB-SubCell"/>
</dbReference>
<feature type="region of interest" description="Disordered" evidence="7">
    <location>
        <begin position="115"/>
        <end position="162"/>
    </location>
</feature>
<proteinExistence type="predicted"/>
<evidence type="ECO:0000259" key="8">
    <source>
        <dbReference type="PROSITE" id="PS50114"/>
    </source>
</evidence>
<comment type="subcellular location">
    <subcellularLocation>
        <location evidence="1">Nucleus</location>
    </subcellularLocation>
</comment>
<keyword evidence="2" id="KW-0479">Metal-binding</keyword>
<dbReference type="PROSITE" id="PS00344">
    <property type="entry name" value="GATA_ZN_FINGER_1"/>
    <property type="match status" value="1"/>
</dbReference>
<dbReference type="GO" id="GO:0000122">
    <property type="term" value="P:negative regulation of transcription by RNA polymerase II"/>
    <property type="evidence" value="ECO:0007669"/>
    <property type="project" value="TreeGrafter"/>
</dbReference>
<evidence type="ECO:0000256" key="5">
    <source>
        <dbReference type="ARBA" id="ARBA00023242"/>
    </source>
</evidence>
<dbReference type="AlphaFoldDB" id="A0AAD7V1J9"/>
<accession>A0AAD7V1J9</accession>
<keyword evidence="3 6" id="KW-0863">Zinc-finger</keyword>
<feature type="region of interest" description="Disordered" evidence="7">
    <location>
        <begin position="209"/>
        <end position="239"/>
    </location>
</feature>
<evidence type="ECO:0000256" key="2">
    <source>
        <dbReference type="ARBA" id="ARBA00022723"/>
    </source>
</evidence>
<evidence type="ECO:0000313" key="9">
    <source>
        <dbReference type="EMBL" id="KAJ8655961.1"/>
    </source>
</evidence>
<dbReference type="GO" id="GO:0000978">
    <property type="term" value="F:RNA polymerase II cis-regulatory region sequence-specific DNA binding"/>
    <property type="evidence" value="ECO:0007669"/>
    <property type="project" value="TreeGrafter"/>
</dbReference>
<evidence type="ECO:0000313" key="10">
    <source>
        <dbReference type="Proteomes" id="UP001234581"/>
    </source>
</evidence>